<dbReference type="SUPFAM" id="SSF48557">
    <property type="entry name" value="L-aspartase-like"/>
    <property type="match status" value="1"/>
</dbReference>
<name>X1N0T8_9ZZZZ</name>
<feature type="non-terminal residue" evidence="2">
    <location>
        <position position="1"/>
    </location>
</feature>
<organism evidence="2">
    <name type="scientific">marine sediment metagenome</name>
    <dbReference type="NCBI Taxonomy" id="412755"/>
    <lineage>
        <taxon>unclassified sequences</taxon>
        <taxon>metagenomes</taxon>
        <taxon>ecological metagenomes</taxon>
    </lineage>
</organism>
<comment type="caution">
    <text evidence="2">The sequence shown here is derived from an EMBL/GenBank/DDBJ whole genome shotgun (WGS) entry which is preliminary data.</text>
</comment>
<feature type="non-terminal residue" evidence="2">
    <location>
        <position position="249"/>
    </location>
</feature>
<sequence>HTIMLAERRIIEGSDAAAILQALYKLHEHGVSGLDLRPELEDIYMAVEDFVAKATSEEVGGKFNTAKSRNDQVATAIRLTLRKNLLDVEERLLELVNALIALSEKNTDTIMPGYTHLQVAQPTTFAHHLAAHTFAFLRDVERIEQAYDVTNSCPMGACALAGTSFPIDRVRVAHMLGFKHIDENSMDAVSSRDFALQAMSALAIAMANLSRLAEELVLWSSAEFNLIELPEEFAATSSIMPQKKNPVVG</sequence>
<dbReference type="PRINTS" id="PR00149">
    <property type="entry name" value="FUMRATELYASE"/>
</dbReference>
<dbReference type="PANTHER" id="PTHR43814:SF1">
    <property type="entry name" value="ARGININOSUCCINATE LYASE"/>
    <property type="match status" value="1"/>
</dbReference>
<dbReference type="PRINTS" id="PR00145">
    <property type="entry name" value="ARGSUCLYASE"/>
</dbReference>
<dbReference type="Gene3D" id="1.20.200.10">
    <property type="entry name" value="Fumarase/aspartase (Central domain)"/>
    <property type="match status" value="1"/>
</dbReference>
<dbReference type="Gene3D" id="1.10.275.10">
    <property type="entry name" value="Fumarase/aspartase (N-terminal domain)"/>
    <property type="match status" value="1"/>
</dbReference>
<dbReference type="InterPro" id="IPR000362">
    <property type="entry name" value="Fumarate_lyase_fam"/>
</dbReference>
<accession>X1N0T8</accession>
<feature type="domain" description="Fumarate lyase N-terminal" evidence="1">
    <location>
        <begin position="16"/>
        <end position="247"/>
    </location>
</feature>
<proteinExistence type="predicted"/>
<dbReference type="InterPro" id="IPR009049">
    <property type="entry name" value="Argininosuccinate_lyase"/>
</dbReference>
<dbReference type="GO" id="GO:0042450">
    <property type="term" value="P:L-arginine biosynthetic process via ornithine"/>
    <property type="evidence" value="ECO:0007669"/>
    <property type="project" value="InterPro"/>
</dbReference>
<dbReference type="Pfam" id="PF00206">
    <property type="entry name" value="Lyase_1"/>
    <property type="match status" value="1"/>
</dbReference>
<evidence type="ECO:0000259" key="1">
    <source>
        <dbReference type="Pfam" id="PF00206"/>
    </source>
</evidence>
<dbReference type="PANTHER" id="PTHR43814">
    <property type="entry name" value="ARGININOSUCCINATE LYASE"/>
    <property type="match status" value="1"/>
</dbReference>
<dbReference type="GO" id="GO:0004056">
    <property type="term" value="F:argininosuccinate lyase activity"/>
    <property type="evidence" value="ECO:0007669"/>
    <property type="project" value="InterPro"/>
</dbReference>
<dbReference type="AlphaFoldDB" id="X1N0T8"/>
<evidence type="ECO:0000313" key="2">
    <source>
        <dbReference type="EMBL" id="GAI37632.1"/>
    </source>
</evidence>
<dbReference type="NCBIfam" id="TIGR00838">
    <property type="entry name" value="argH"/>
    <property type="match status" value="1"/>
</dbReference>
<dbReference type="InterPro" id="IPR024083">
    <property type="entry name" value="Fumarase/histidase_N"/>
</dbReference>
<reference evidence="2" key="1">
    <citation type="journal article" date="2014" name="Front. Microbiol.">
        <title>High frequency of phylogenetically diverse reductive dehalogenase-homologous genes in deep subseafloor sedimentary metagenomes.</title>
        <authorList>
            <person name="Kawai M."/>
            <person name="Futagami T."/>
            <person name="Toyoda A."/>
            <person name="Takaki Y."/>
            <person name="Nishi S."/>
            <person name="Hori S."/>
            <person name="Arai W."/>
            <person name="Tsubouchi T."/>
            <person name="Morono Y."/>
            <person name="Uchiyama I."/>
            <person name="Ito T."/>
            <person name="Fujiyama A."/>
            <person name="Inagaki F."/>
            <person name="Takami H."/>
        </authorList>
    </citation>
    <scope>NUCLEOTIDE SEQUENCE</scope>
    <source>
        <strain evidence="2">Expedition CK06-06</strain>
    </source>
</reference>
<gene>
    <name evidence="2" type="ORF">S06H3_51602</name>
</gene>
<dbReference type="InterPro" id="IPR022761">
    <property type="entry name" value="Fumarate_lyase_N"/>
</dbReference>
<dbReference type="InterPro" id="IPR008948">
    <property type="entry name" value="L-Aspartase-like"/>
</dbReference>
<dbReference type="CDD" id="cd01359">
    <property type="entry name" value="Argininosuccinate_lyase"/>
    <property type="match status" value="1"/>
</dbReference>
<protein>
    <recommendedName>
        <fullName evidence="1">Fumarate lyase N-terminal domain-containing protein</fullName>
    </recommendedName>
</protein>
<dbReference type="GO" id="GO:0005829">
    <property type="term" value="C:cytosol"/>
    <property type="evidence" value="ECO:0007669"/>
    <property type="project" value="TreeGrafter"/>
</dbReference>
<dbReference type="EMBL" id="BARV01032756">
    <property type="protein sequence ID" value="GAI37632.1"/>
    <property type="molecule type" value="Genomic_DNA"/>
</dbReference>